<name>A0A2U1V8H8_9PROT</name>
<dbReference type="InterPro" id="IPR029063">
    <property type="entry name" value="SAM-dependent_MTases_sf"/>
</dbReference>
<dbReference type="Proteomes" id="UP000245048">
    <property type="component" value="Unassembled WGS sequence"/>
</dbReference>
<comment type="caution">
    <text evidence="2">The sequence shown here is derived from an EMBL/GenBank/DDBJ whole genome shotgun (WGS) entry which is preliminary data.</text>
</comment>
<reference evidence="3" key="1">
    <citation type="submission" date="2017-10" db="EMBL/GenBank/DDBJ databases">
        <authorList>
            <person name="Toshchakov S.V."/>
            <person name="Goeva M.A."/>
        </authorList>
    </citation>
    <scope>NUCLEOTIDE SEQUENCE [LARGE SCALE GENOMIC DNA]</scope>
    <source>
        <strain evidence="3">JR1/69-1-13</strain>
    </source>
</reference>
<feature type="region of interest" description="Disordered" evidence="1">
    <location>
        <begin position="1"/>
        <end position="23"/>
    </location>
</feature>
<sequence length="221" mass="24376">MSEAAPAERDEDEAPPAGESVNIGLPHMSKAELALFRDVLGRGYERYSEFGLGGSTLEAVRSGFKTLVAVDSDERWVQAVRRHPEMAAARRSRRLSVLHARIGPVGAWGKPSDPATIRTWSRYVGTAWAEWARRGEKPDLVFVDGRFRVACALSALLACPDNPPLLMVHDMTEGRMRGYGAMLRFCETVEQAESLRVLRAMPGRDNAALLTTFVESLLIHG</sequence>
<dbReference type="OrthoDB" id="7445868at2"/>
<accession>A0A2U1V8H8</accession>
<gene>
    <name evidence="2" type="ORF">CR165_05020</name>
</gene>
<evidence type="ECO:0000313" key="2">
    <source>
        <dbReference type="EMBL" id="PWC30210.1"/>
    </source>
</evidence>
<evidence type="ECO:0000256" key="1">
    <source>
        <dbReference type="SAM" id="MobiDB-lite"/>
    </source>
</evidence>
<evidence type="ECO:0000313" key="3">
    <source>
        <dbReference type="Proteomes" id="UP000245048"/>
    </source>
</evidence>
<keyword evidence="3" id="KW-1185">Reference proteome</keyword>
<dbReference type="EMBL" id="PDOA01000002">
    <property type="protein sequence ID" value="PWC30210.1"/>
    <property type="molecule type" value="Genomic_DNA"/>
</dbReference>
<dbReference type="AlphaFoldDB" id="A0A2U1V8H8"/>
<proteinExistence type="predicted"/>
<dbReference type="Gene3D" id="3.40.50.150">
    <property type="entry name" value="Vaccinia Virus protein VP39"/>
    <property type="match status" value="1"/>
</dbReference>
<dbReference type="RefSeq" id="WP_109515845.1">
    <property type="nucleotide sequence ID" value="NZ_PDOA01000002.1"/>
</dbReference>
<organism evidence="2 3">
    <name type="scientific">Teichococcus aestuarii</name>
    <dbReference type="NCBI Taxonomy" id="568898"/>
    <lineage>
        <taxon>Bacteria</taxon>
        <taxon>Pseudomonadati</taxon>
        <taxon>Pseudomonadota</taxon>
        <taxon>Alphaproteobacteria</taxon>
        <taxon>Acetobacterales</taxon>
        <taxon>Roseomonadaceae</taxon>
        <taxon>Roseomonas</taxon>
    </lineage>
</organism>
<protein>
    <submittedName>
        <fullName evidence="2">Uncharacterized protein</fullName>
    </submittedName>
</protein>